<keyword evidence="3" id="KW-1185">Reference proteome</keyword>
<sequence length="227" mass="25985">MNRALVEMVGCFMTEAGLPESLCRESIPPAAYFRNCCSIKLDNDKTTGELQTGQMPTKGIKMVHKNKKAKFLKNEFDDTDRDVRRHFYWYDVSKPKKADIQIQTEEMGTFIDSKQHTEESDESKLDVEQYNDIVEKKISLSCTTMYQSKCDQRVYYKKNKNCTIVATHYVDDTLTATNNVTEVGHLVKVLKKNLQIPDLGQLKHCVGLEVQRTDNSILISQPGYPSN</sequence>
<reference evidence="2" key="2">
    <citation type="submission" date="2020-05" db="UniProtKB">
        <authorList>
            <consortium name="EnsemblMetazoa"/>
        </authorList>
    </citation>
    <scope>IDENTIFICATION</scope>
    <source>
        <strain evidence="2">IAEA</strain>
    </source>
</reference>
<accession>A0A1B0BW66</accession>
<feature type="domain" description="Reverse transcriptase Ty1/copia-type" evidence="1">
    <location>
        <begin position="144"/>
        <end position="224"/>
    </location>
</feature>
<evidence type="ECO:0000259" key="1">
    <source>
        <dbReference type="Pfam" id="PF07727"/>
    </source>
</evidence>
<name>A0A1B0BW66_9MUSC</name>
<dbReference type="Proteomes" id="UP000092460">
    <property type="component" value="Unassembled WGS sequence"/>
</dbReference>
<reference evidence="3" key="1">
    <citation type="submission" date="2015-01" db="EMBL/GenBank/DDBJ databases">
        <authorList>
            <person name="Aksoy S."/>
            <person name="Warren W."/>
            <person name="Wilson R.K."/>
        </authorList>
    </citation>
    <scope>NUCLEOTIDE SEQUENCE [LARGE SCALE GENOMIC DNA]</scope>
    <source>
        <strain evidence="3">IAEA</strain>
    </source>
</reference>
<protein>
    <recommendedName>
        <fullName evidence="1">Reverse transcriptase Ty1/copia-type domain-containing protein</fullName>
    </recommendedName>
</protein>
<dbReference type="EnsemblMetazoa" id="GPPI042431-RA">
    <property type="protein sequence ID" value="GPPI042431-PA"/>
    <property type="gene ID" value="GPPI042431"/>
</dbReference>
<dbReference type="VEuPathDB" id="VectorBase:GPPI042431"/>
<dbReference type="Pfam" id="PF07727">
    <property type="entry name" value="RVT_2"/>
    <property type="match status" value="1"/>
</dbReference>
<dbReference type="EMBL" id="JXJN01021622">
    <property type="status" value="NOT_ANNOTATED_CDS"/>
    <property type="molecule type" value="Genomic_DNA"/>
</dbReference>
<evidence type="ECO:0000313" key="2">
    <source>
        <dbReference type="EnsemblMetazoa" id="GPPI042431-PA"/>
    </source>
</evidence>
<evidence type="ECO:0000313" key="3">
    <source>
        <dbReference type="Proteomes" id="UP000092460"/>
    </source>
</evidence>
<organism evidence="2 3">
    <name type="scientific">Glossina palpalis gambiensis</name>
    <dbReference type="NCBI Taxonomy" id="67801"/>
    <lineage>
        <taxon>Eukaryota</taxon>
        <taxon>Metazoa</taxon>
        <taxon>Ecdysozoa</taxon>
        <taxon>Arthropoda</taxon>
        <taxon>Hexapoda</taxon>
        <taxon>Insecta</taxon>
        <taxon>Pterygota</taxon>
        <taxon>Neoptera</taxon>
        <taxon>Endopterygota</taxon>
        <taxon>Diptera</taxon>
        <taxon>Brachycera</taxon>
        <taxon>Muscomorpha</taxon>
        <taxon>Hippoboscoidea</taxon>
        <taxon>Glossinidae</taxon>
        <taxon>Glossina</taxon>
    </lineage>
</organism>
<dbReference type="AlphaFoldDB" id="A0A1B0BW66"/>
<dbReference type="InterPro" id="IPR013103">
    <property type="entry name" value="RVT_2"/>
</dbReference>
<proteinExistence type="predicted"/>